<feature type="transmembrane region" description="Helical" evidence="3">
    <location>
        <begin position="576"/>
        <end position="599"/>
    </location>
</feature>
<protein>
    <submittedName>
        <fullName evidence="5">Fungal-specific transcription factor domain-containing protein</fullName>
    </submittedName>
</protein>
<dbReference type="InterPro" id="IPR001138">
    <property type="entry name" value="Zn2Cys6_DnaBD"/>
</dbReference>
<evidence type="ECO:0000313" key="6">
    <source>
        <dbReference type="Proteomes" id="UP001175211"/>
    </source>
</evidence>
<dbReference type="CDD" id="cd00067">
    <property type="entry name" value="GAL4"/>
    <property type="match status" value="1"/>
</dbReference>
<dbReference type="InterPro" id="IPR036864">
    <property type="entry name" value="Zn2-C6_fun-type_DNA-bd_sf"/>
</dbReference>
<keyword evidence="3" id="KW-1133">Transmembrane helix</keyword>
<keyword evidence="3" id="KW-0472">Membrane</keyword>
<evidence type="ECO:0000256" key="1">
    <source>
        <dbReference type="ARBA" id="ARBA00022723"/>
    </source>
</evidence>
<dbReference type="Gene3D" id="4.10.240.10">
    <property type="entry name" value="Zn(2)-C6 fungal-type DNA-binding domain"/>
    <property type="match status" value="1"/>
</dbReference>
<dbReference type="InterPro" id="IPR007219">
    <property type="entry name" value="XnlR_reg_dom"/>
</dbReference>
<dbReference type="SMART" id="SM00906">
    <property type="entry name" value="Fungal_trans"/>
    <property type="match status" value="1"/>
</dbReference>
<feature type="non-terminal residue" evidence="5">
    <location>
        <position position="1"/>
    </location>
</feature>
<evidence type="ECO:0000259" key="4">
    <source>
        <dbReference type="SMART" id="SM00906"/>
    </source>
</evidence>
<dbReference type="EMBL" id="JAUEPS010000009">
    <property type="protein sequence ID" value="KAK0462413.1"/>
    <property type="molecule type" value="Genomic_DNA"/>
</dbReference>
<evidence type="ECO:0000256" key="3">
    <source>
        <dbReference type="SAM" id="Phobius"/>
    </source>
</evidence>
<evidence type="ECO:0000313" key="5">
    <source>
        <dbReference type="EMBL" id="KAK0462413.1"/>
    </source>
</evidence>
<accession>A0AA39NBD3</accession>
<proteinExistence type="predicted"/>
<dbReference type="GO" id="GO:0000981">
    <property type="term" value="F:DNA-binding transcription factor activity, RNA polymerase II-specific"/>
    <property type="evidence" value="ECO:0007669"/>
    <property type="project" value="InterPro"/>
</dbReference>
<gene>
    <name evidence="5" type="ORF">EV420DRAFT_1216981</name>
</gene>
<dbReference type="PANTHER" id="PTHR46910:SF38">
    <property type="entry name" value="ZN(2)-C6 FUNGAL-TYPE DOMAIN-CONTAINING PROTEIN"/>
    <property type="match status" value="1"/>
</dbReference>
<feature type="domain" description="Xylanolytic transcriptional activator regulatory" evidence="4">
    <location>
        <begin position="352"/>
        <end position="425"/>
    </location>
</feature>
<name>A0AA39NBD3_ARMTA</name>
<feature type="non-terminal residue" evidence="5">
    <location>
        <position position="653"/>
    </location>
</feature>
<dbReference type="Proteomes" id="UP001175211">
    <property type="component" value="Unassembled WGS sequence"/>
</dbReference>
<keyword evidence="2" id="KW-0539">Nucleus</keyword>
<keyword evidence="6" id="KW-1185">Reference proteome</keyword>
<dbReference type="GO" id="GO:0003677">
    <property type="term" value="F:DNA binding"/>
    <property type="evidence" value="ECO:0007669"/>
    <property type="project" value="InterPro"/>
</dbReference>
<dbReference type="GO" id="GO:0006351">
    <property type="term" value="P:DNA-templated transcription"/>
    <property type="evidence" value="ECO:0007669"/>
    <property type="project" value="InterPro"/>
</dbReference>
<dbReference type="GeneID" id="85349968"/>
<organism evidence="5 6">
    <name type="scientific">Armillaria tabescens</name>
    <name type="common">Ringless honey mushroom</name>
    <name type="synonym">Agaricus tabescens</name>
    <dbReference type="NCBI Taxonomy" id="1929756"/>
    <lineage>
        <taxon>Eukaryota</taxon>
        <taxon>Fungi</taxon>
        <taxon>Dikarya</taxon>
        <taxon>Basidiomycota</taxon>
        <taxon>Agaricomycotina</taxon>
        <taxon>Agaricomycetes</taxon>
        <taxon>Agaricomycetidae</taxon>
        <taxon>Agaricales</taxon>
        <taxon>Marasmiineae</taxon>
        <taxon>Physalacriaceae</taxon>
        <taxon>Desarmillaria</taxon>
    </lineage>
</organism>
<reference evidence="5" key="1">
    <citation type="submission" date="2023-06" db="EMBL/GenBank/DDBJ databases">
        <authorList>
            <consortium name="Lawrence Berkeley National Laboratory"/>
            <person name="Ahrendt S."/>
            <person name="Sahu N."/>
            <person name="Indic B."/>
            <person name="Wong-Bajracharya J."/>
            <person name="Merenyi Z."/>
            <person name="Ke H.-M."/>
            <person name="Monk M."/>
            <person name="Kocsube S."/>
            <person name="Drula E."/>
            <person name="Lipzen A."/>
            <person name="Balint B."/>
            <person name="Henrissat B."/>
            <person name="Andreopoulos B."/>
            <person name="Martin F.M."/>
            <person name="Harder C.B."/>
            <person name="Rigling D."/>
            <person name="Ford K.L."/>
            <person name="Foster G.D."/>
            <person name="Pangilinan J."/>
            <person name="Papanicolaou A."/>
            <person name="Barry K."/>
            <person name="LaButti K."/>
            <person name="Viragh M."/>
            <person name="Koriabine M."/>
            <person name="Yan M."/>
            <person name="Riley R."/>
            <person name="Champramary S."/>
            <person name="Plett K.L."/>
            <person name="Tsai I.J."/>
            <person name="Slot J."/>
            <person name="Sipos G."/>
            <person name="Plett J."/>
            <person name="Nagy L.G."/>
            <person name="Grigoriev I.V."/>
        </authorList>
    </citation>
    <scope>NUCLEOTIDE SEQUENCE</scope>
    <source>
        <strain evidence="5">CCBAS 213</strain>
    </source>
</reference>
<dbReference type="CDD" id="cd12148">
    <property type="entry name" value="fungal_TF_MHR"/>
    <property type="match status" value="1"/>
</dbReference>
<sequence length="653" mass="75125">KRRRTQKACDNCRHKKGDGMAMPGKRCSNCTAFKLDCAYIDGTQVRITSLTNITITEAAQSRTDTQRRLYVEDLERKVQNMEKFLLQVSKHLFLSGPETILNPTITMTQMLPDGESDSRFTRGTRLKRWAKGSDSDDDITAEIETKYLEDPDRTQLEQMIERYKDLIPEYQFFGKSSNAQLVGKAMNLKHEYSGNTRGPPPFLRQRRPEFWDSNLPDHRVTLQNEIYDEVYTFPEDDLMRSLIGLYFERVNIVLPLLHRPTFENSIAEKLHLKDQKFADVVIFVCAVASRYSDDPRVLFDGQHSAQSSGWKWVHQVVSTFKLSIRGTATLYNLQFICLFAQFMLGSSAPCLCWTIAGIGLRIAQDVGIHQRAATDSPNTVEGELWKRAFWCLMFIDRVVSSHLGRPCALNEEEIDVELPVECDDQYWIHANPEEAFKQPLGQPSDISYFNTALRLSNLLQSCLRTLYLMKKSKLSFGFLRKDWDRQIAAELDASLDSWFDSIPEHLRWNPNRENPIHFNQSALLYVLYFQLRILIHRPFIAASVDAVPLHIHSLHICTNAARSCSRIVDTQRVRGYVYPVSGFVAFDVGVVLLFNIWYLKYFDHSFDVSDDIDNVHNCMKVLEHLSTRYVCTLRNVLHKLASVGDVPVPDSIP</sequence>
<keyword evidence="3" id="KW-0812">Transmembrane</keyword>
<comment type="caution">
    <text evidence="5">The sequence shown here is derived from an EMBL/GenBank/DDBJ whole genome shotgun (WGS) entry which is preliminary data.</text>
</comment>
<dbReference type="RefSeq" id="XP_060334025.1">
    <property type="nucleotide sequence ID" value="XM_060466420.1"/>
</dbReference>
<evidence type="ECO:0000256" key="2">
    <source>
        <dbReference type="ARBA" id="ARBA00023242"/>
    </source>
</evidence>
<dbReference type="PANTHER" id="PTHR46910">
    <property type="entry name" value="TRANSCRIPTION FACTOR PDR1"/>
    <property type="match status" value="1"/>
</dbReference>
<keyword evidence="1" id="KW-0479">Metal-binding</keyword>
<dbReference type="Pfam" id="PF04082">
    <property type="entry name" value="Fungal_trans"/>
    <property type="match status" value="1"/>
</dbReference>
<dbReference type="GO" id="GO:0008270">
    <property type="term" value="F:zinc ion binding"/>
    <property type="evidence" value="ECO:0007669"/>
    <property type="project" value="InterPro"/>
</dbReference>
<dbReference type="AlphaFoldDB" id="A0AA39NBD3"/>
<dbReference type="InterPro" id="IPR050987">
    <property type="entry name" value="AtrR-like"/>
</dbReference>